<accession>A0A5J6F831</accession>
<dbReference type="Proteomes" id="UP000326178">
    <property type="component" value="Chromosome"/>
</dbReference>
<feature type="compositionally biased region" description="Gly residues" evidence="1">
    <location>
        <begin position="70"/>
        <end position="89"/>
    </location>
</feature>
<dbReference type="KEGG" id="snk:CP967_08355"/>
<dbReference type="EMBL" id="CP023702">
    <property type="protein sequence ID" value="QEU71977.1"/>
    <property type="molecule type" value="Genomic_DNA"/>
</dbReference>
<dbReference type="OrthoDB" id="3691370at2"/>
<proteinExistence type="predicted"/>
<reference evidence="2 3" key="1">
    <citation type="submission" date="2017-09" db="EMBL/GenBank/DDBJ databases">
        <authorList>
            <person name="Lee N."/>
            <person name="Cho B.-K."/>
        </authorList>
    </citation>
    <scope>NUCLEOTIDE SEQUENCE [LARGE SCALE GENOMIC DNA]</scope>
    <source>
        <strain evidence="2 3">ATCC 12769</strain>
    </source>
</reference>
<dbReference type="NCBIfam" id="NF041213">
    <property type="entry name" value="plasmid_TraA"/>
    <property type="match status" value="1"/>
</dbReference>
<evidence type="ECO:0000256" key="1">
    <source>
        <dbReference type="SAM" id="MobiDB-lite"/>
    </source>
</evidence>
<feature type="compositionally biased region" description="Low complexity" evidence="1">
    <location>
        <begin position="32"/>
        <end position="48"/>
    </location>
</feature>
<feature type="region of interest" description="Disordered" evidence="1">
    <location>
        <begin position="1"/>
        <end position="102"/>
    </location>
</feature>
<dbReference type="AlphaFoldDB" id="A0A5J6F831"/>
<gene>
    <name evidence="2" type="ORF">CP967_08355</name>
</gene>
<organism evidence="2 3">
    <name type="scientific">Streptomyces nitrosporeus</name>
    <dbReference type="NCBI Taxonomy" id="28894"/>
    <lineage>
        <taxon>Bacteria</taxon>
        <taxon>Bacillati</taxon>
        <taxon>Actinomycetota</taxon>
        <taxon>Actinomycetes</taxon>
        <taxon>Kitasatosporales</taxon>
        <taxon>Streptomycetaceae</taxon>
        <taxon>Streptomyces</taxon>
    </lineage>
</organism>
<evidence type="ECO:0008006" key="4">
    <source>
        <dbReference type="Google" id="ProtNLM"/>
    </source>
</evidence>
<name>A0A5J6F831_9ACTN</name>
<sequence length="207" mass="22712">MTSSSDQVRNFAQHQADQPFGPPQGDGFFNVPPQNGQQAGGRQRAQQPKEAPTYNFHFGPKDDGGKRQGRGSGSRVGQGQQQGQGGGRRGSTHSPLADPEFFTNDDVRNYCEAARAAFIQLSFDIAMASEVLNAVLKEVPDADGKPFGSRMRARRVTRRLSKVADEAKNAAKNAAATYAAFQREYSPEMQHNPRARQQPGRRFDFNA</sequence>
<feature type="region of interest" description="Disordered" evidence="1">
    <location>
        <begin position="185"/>
        <end position="207"/>
    </location>
</feature>
<keyword evidence="3" id="KW-1185">Reference proteome</keyword>
<evidence type="ECO:0000313" key="3">
    <source>
        <dbReference type="Proteomes" id="UP000326178"/>
    </source>
</evidence>
<feature type="compositionally biased region" description="Polar residues" evidence="1">
    <location>
        <begin position="1"/>
        <end position="16"/>
    </location>
</feature>
<dbReference type="InterPro" id="IPR053789">
    <property type="entry name" value="TraA-like"/>
</dbReference>
<dbReference type="RefSeq" id="WP_150487344.1">
    <property type="nucleotide sequence ID" value="NZ_CP023702.1"/>
</dbReference>
<protein>
    <recommendedName>
        <fullName evidence="4">Sporulation protein SsgA</fullName>
    </recommendedName>
</protein>
<evidence type="ECO:0000313" key="2">
    <source>
        <dbReference type="EMBL" id="QEU71977.1"/>
    </source>
</evidence>